<dbReference type="InterPro" id="IPR014722">
    <property type="entry name" value="Rib_uL2_dom2"/>
</dbReference>
<dbReference type="Pfam" id="PF17136">
    <property type="entry name" value="ribosomal_L24"/>
    <property type="match status" value="1"/>
</dbReference>
<dbReference type="GO" id="GO:0005840">
    <property type="term" value="C:ribosome"/>
    <property type="evidence" value="ECO:0007669"/>
    <property type="project" value="UniProtKB-KW"/>
</dbReference>
<accession>A0A6F8SKQ4</accession>
<dbReference type="FunFam" id="2.30.30.30:FF:000004">
    <property type="entry name" value="50S ribosomal protein L24"/>
    <property type="match status" value="1"/>
</dbReference>
<evidence type="ECO:0000256" key="4">
    <source>
        <dbReference type="ARBA" id="ARBA00022884"/>
    </source>
</evidence>
<evidence type="ECO:0000313" key="12">
    <source>
        <dbReference type="EMBL" id="BCA88267.1"/>
    </source>
</evidence>
<evidence type="ECO:0000256" key="10">
    <source>
        <dbReference type="RuleBase" id="RU003477"/>
    </source>
</evidence>
<dbReference type="InterPro" id="IPR003256">
    <property type="entry name" value="Ribosomal_uL24"/>
</dbReference>
<evidence type="ECO:0000313" key="13">
    <source>
        <dbReference type="Proteomes" id="UP000501727"/>
    </source>
</evidence>
<dbReference type="InterPro" id="IPR041988">
    <property type="entry name" value="Ribosomal_uL24_KOW"/>
</dbReference>
<evidence type="ECO:0000256" key="9">
    <source>
        <dbReference type="HAMAP-Rule" id="MF_01326"/>
    </source>
</evidence>
<dbReference type="SUPFAM" id="SSF50104">
    <property type="entry name" value="Translation proteins SH3-like domain"/>
    <property type="match status" value="1"/>
</dbReference>
<dbReference type="InterPro" id="IPR005825">
    <property type="entry name" value="Ribosomal_uL24_CS"/>
</dbReference>
<comment type="function">
    <text evidence="8 9">One of the proteins that surrounds the polypeptide exit tunnel on the outside of the subunit.</text>
</comment>
<dbReference type="GO" id="GO:0006412">
    <property type="term" value="P:translation"/>
    <property type="evidence" value="ECO:0007669"/>
    <property type="project" value="UniProtKB-UniRule"/>
</dbReference>
<reference evidence="13" key="1">
    <citation type="journal article" date="2020" name="Microbiol. Resour. Announc.">
        <title>Complete Genome Sequence of Adlercreutzia sp. Strain 8CFCBH1, a Potent Producer of Equol, Isolated from Healthy Japanese Feces.</title>
        <authorList>
            <person name="Ogata Y."/>
            <person name="Sakamoto M."/>
            <person name="Ohkuma M."/>
            <person name="Hattori M."/>
            <person name="Suda W."/>
        </authorList>
    </citation>
    <scope>NUCLEOTIDE SEQUENCE [LARGE SCALE GENOMIC DNA]</scope>
    <source>
        <strain evidence="13">8CFCBH1</strain>
    </source>
</reference>
<organism evidence="12 13">
    <name type="scientific">Adlercreutzia hattorii</name>
    <dbReference type="NCBI Taxonomy" id="2707299"/>
    <lineage>
        <taxon>Bacteria</taxon>
        <taxon>Bacillati</taxon>
        <taxon>Actinomycetota</taxon>
        <taxon>Coriobacteriia</taxon>
        <taxon>Eggerthellales</taxon>
        <taxon>Eggerthellaceae</taxon>
        <taxon>Adlercreutzia</taxon>
    </lineage>
</organism>
<sequence>MAQNKMTIRKGDTVKVIAGKDRGKTGKVLRSVPEKSRVVVEKVNMVKKAMRPTQANPQGGISTVEAPIHVSNVMLVCPSCGEATRVARRREDGKLVRVCKKCGKDIPAVEA</sequence>
<evidence type="ECO:0000256" key="2">
    <source>
        <dbReference type="ARBA" id="ARBA00010618"/>
    </source>
</evidence>
<dbReference type="GO" id="GO:0003735">
    <property type="term" value="F:structural constituent of ribosome"/>
    <property type="evidence" value="ECO:0007669"/>
    <property type="project" value="InterPro"/>
</dbReference>
<dbReference type="NCBIfam" id="TIGR01079">
    <property type="entry name" value="rplX_bact"/>
    <property type="match status" value="1"/>
</dbReference>
<comment type="function">
    <text evidence="1 9">One of two assembly initiator proteins, it binds directly to the 5'-end of the 23S rRNA, where it nucleates assembly of the 50S subunit.</text>
</comment>
<name>A0A6F8SKQ4_9ACTN</name>
<reference evidence="13" key="2">
    <citation type="submission" date="2020-03" db="EMBL/GenBank/DDBJ databases">
        <title>Complete Genome Sequence of Adlercreutzia sp. strain 8CFCBH1 Producing Equol, Isolated from Healthy Japanese Feces.</title>
        <authorList>
            <person name="Ogata Y."/>
            <person name="Sakamoto M."/>
            <person name="Ohkuma M."/>
            <person name="Hattori M."/>
            <person name="Suda W."/>
        </authorList>
    </citation>
    <scope>NUCLEOTIDE SEQUENCE [LARGE SCALE GENOMIC DNA]</scope>
    <source>
        <strain evidence="13">8CFCBH1</strain>
    </source>
</reference>
<comment type="similarity">
    <text evidence="2 9 10">Belongs to the universal ribosomal protein uL24 family.</text>
</comment>
<gene>
    <name evidence="9 12" type="primary">rplX</name>
    <name evidence="12" type="ORF">ADCFC_07650</name>
</gene>
<keyword evidence="4 9" id="KW-0694">RNA-binding</keyword>
<feature type="domain" description="KOW" evidence="11">
    <location>
        <begin position="7"/>
        <end position="34"/>
    </location>
</feature>
<protein>
    <recommendedName>
        <fullName evidence="7 9">Large ribosomal subunit protein uL24</fullName>
    </recommendedName>
</protein>
<dbReference type="HAMAP" id="MF_01326_B">
    <property type="entry name" value="Ribosomal_uL24_B"/>
    <property type="match status" value="1"/>
</dbReference>
<evidence type="ECO:0000256" key="7">
    <source>
        <dbReference type="ARBA" id="ARBA00035206"/>
    </source>
</evidence>
<evidence type="ECO:0000259" key="11">
    <source>
        <dbReference type="SMART" id="SM00739"/>
    </source>
</evidence>
<dbReference type="GO" id="GO:0019843">
    <property type="term" value="F:rRNA binding"/>
    <property type="evidence" value="ECO:0007669"/>
    <property type="project" value="UniProtKB-UniRule"/>
</dbReference>
<dbReference type="AlphaFoldDB" id="A0A6F8SKQ4"/>
<dbReference type="InterPro" id="IPR005824">
    <property type="entry name" value="KOW"/>
</dbReference>
<dbReference type="PROSITE" id="PS01108">
    <property type="entry name" value="RIBOSOMAL_L24"/>
    <property type="match status" value="1"/>
</dbReference>
<dbReference type="InterPro" id="IPR008991">
    <property type="entry name" value="Translation_prot_SH3-like_sf"/>
</dbReference>
<keyword evidence="3 9" id="KW-0699">rRNA-binding</keyword>
<dbReference type="EMBL" id="AP022829">
    <property type="protein sequence ID" value="BCA88267.1"/>
    <property type="molecule type" value="Genomic_DNA"/>
</dbReference>
<dbReference type="KEGG" id="ahat:ADCFC_08860"/>
<dbReference type="SMART" id="SM00739">
    <property type="entry name" value="KOW"/>
    <property type="match status" value="1"/>
</dbReference>
<keyword evidence="6 9" id="KW-0687">Ribonucleoprotein</keyword>
<evidence type="ECO:0000256" key="1">
    <source>
        <dbReference type="ARBA" id="ARBA00004072"/>
    </source>
</evidence>
<evidence type="ECO:0000256" key="6">
    <source>
        <dbReference type="ARBA" id="ARBA00023274"/>
    </source>
</evidence>
<dbReference type="Gene3D" id="2.30.30.30">
    <property type="match status" value="1"/>
</dbReference>
<dbReference type="Pfam" id="PF00467">
    <property type="entry name" value="KOW"/>
    <property type="match status" value="1"/>
</dbReference>
<keyword evidence="13" id="KW-1185">Reference proteome</keyword>
<evidence type="ECO:0000256" key="8">
    <source>
        <dbReference type="ARBA" id="ARBA00058688"/>
    </source>
</evidence>
<evidence type="ECO:0000256" key="3">
    <source>
        <dbReference type="ARBA" id="ARBA00022730"/>
    </source>
</evidence>
<evidence type="ECO:0000256" key="5">
    <source>
        <dbReference type="ARBA" id="ARBA00022980"/>
    </source>
</evidence>
<dbReference type="PANTHER" id="PTHR12903">
    <property type="entry name" value="MITOCHONDRIAL RIBOSOMAL PROTEIN L24"/>
    <property type="match status" value="1"/>
</dbReference>
<dbReference type="InterPro" id="IPR057264">
    <property type="entry name" value="Ribosomal_uL24_C"/>
</dbReference>
<dbReference type="CDD" id="cd06089">
    <property type="entry name" value="KOW_RPL26"/>
    <property type="match status" value="1"/>
</dbReference>
<dbReference type="Proteomes" id="UP000501727">
    <property type="component" value="Chromosome"/>
</dbReference>
<comment type="subunit">
    <text evidence="9">Part of the 50S ribosomal subunit.</text>
</comment>
<keyword evidence="5 9" id="KW-0689">Ribosomal protein</keyword>
<proteinExistence type="inferred from homology"/>
<dbReference type="GO" id="GO:1990904">
    <property type="term" value="C:ribonucleoprotein complex"/>
    <property type="evidence" value="ECO:0007669"/>
    <property type="project" value="UniProtKB-KW"/>
</dbReference>